<reference evidence="1" key="1">
    <citation type="submission" date="2023-01" db="EMBL/GenBank/DDBJ databases">
        <title>Exploring GABA producing Bacteroides strains toward improving mental health.</title>
        <authorList>
            <person name="Yousuf B."/>
            <person name="Bouhlel N.E."/>
            <person name="Mottawea W."/>
            <person name="Hammami R."/>
        </authorList>
    </citation>
    <scope>NUCLEOTIDE SEQUENCE</scope>
    <source>
        <strain evidence="1">UO.H1047</strain>
    </source>
</reference>
<dbReference type="Proteomes" id="UP001213646">
    <property type="component" value="Unassembled WGS sequence"/>
</dbReference>
<accession>A0AAW6HZA5</accession>
<sequence length="215" mass="23912">MNVNIKNLNLSVIMPAITKSGQPVCNDRVSSEKDKVEHASGLYLIYEDGHAEPFTGDNSKDCVRYIGLKHGYMSFAISLTEHDSVQLLDDDSRGESGSGTYYERECDALFDFDGQKNTERLVVRNPKLKNLLEDGEYIPSLGQLNLMAHYKDSINDALEYIGAEPLASSSAWYWSSTEYSQNYAWGVNFSSGSALNNSKYSSGRVRAVAAFSFKL</sequence>
<dbReference type="EMBL" id="JAQPYX010000007">
    <property type="protein sequence ID" value="MDC7147980.1"/>
    <property type="molecule type" value="Genomic_DNA"/>
</dbReference>
<comment type="caution">
    <text evidence="1">The sequence shown here is derived from an EMBL/GenBank/DDBJ whole genome shotgun (WGS) entry which is preliminary data.</text>
</comment>
<dbReference type="AlphaFoldDB" id="A0AAW6HZA5"/>
<evidence type="ECO:0000313" key="1">
    <source>
        <dbReference type="EMBL" id="MDC7147980.1"/>
    </source>
</evidence>
<evidence type="ECO:0000313" key="2">
    <source>
        <dbReference type="Proteomes" id="UP001213646"/>
    </source>
</evidence>
<name>A0AAW6HZA5_9BACT</name>
<dbReference type="RefSeq" id="WP_272697103.1">
    <property type="nucleotide sequence ID" value="NZ_CAOJXY010000004.1"/>
</dbReference>
<proteinExistence type="predicted"/>
<protein>
    <recommendedName>
        <fullName evidence="3">DUF1566 domain-containing protein</fullName>
    </recommendedName>
</protein>
<gene>
    <name evidence="1" type="ORF">PQG89_00845</name>
</gene>
<organism evidence="1 2">
    <name type="scientific">Parabacteroides johnsonii</name>
    <dbReference type="NCBI Taxonomy" id="387661"/>
    <lineage>
        <taxon>Bacteria</taxon>
        <taxon>Pseudomonadati</taxon>
        <taxon>Bacteroidota</taxon>
        <taxon>Bacteroidia</taxon>
        <taxon>Bacteroidales</taxon>
        <taxon>Tannerellaceae</taxon>
        <taxon>Parabacteroides</taxon>
    </lineage>
</organism>
<evidence type="ECO:0008006" key="3">
    <source>
        <dbReference type="Google" id="ProtNLM"/>
    </source>
</evidence>